<proteinExistence type="predicted"/>
<dbReference type="Gene3D" id="1.20.930.20">
    <property type="entry name" value="Adaptor protein Cbl, N-terminal domain"/>
    <property type="match status" value="1"/>
</dbReference>
<dbReference type="InterPro" id="IPR036537">
    <property type="entry name" value="Adaptor_Cbl_N_dom_sf"/>
</dbReference>
<comment type="caution">
    <text evidence="2">The sequence shown here is derived from an EMBL/GenBank/DDBJ whole genome shotgun (WGS) entry which is preliminary data.</text>
</comment>
<accession>A0A8S0W0R1</accession>
<protein>
    <submittedName>
        <fullName evidence="2">Uncharacterized protein</fullName>
    </submittedName>
</protein>
<dbReference type="CDD" id="cd21037">
    <property type="entry name" value="MLKL_NTD"/>
    <property type="match status" value="1"/>
</dbReference>
<evidence type="ECO:0000313" key="2">
    <source>
        <dbReference type="EMBL" id="CAA7270604.1"/>
    </source>
</evidence>
<feature type="region of interest" description="Disordered" evidence="1">
    <location>
        <begin position="296"/>
        <end position="515"/>
    </location>
</feature>
<sequence length="515" mass="58255">MASKGFMGKGKKKREKGTDWFEAGVQGGTILLALVKEAAEFAPVPYLKIAAGTTLKIVTTVQAVKDNKADYQRLAQDATEIIAVVWRSYQKAGDPTWPQDKAEMVTDLVTTLHMILGHVEDQIKRSRTMRVIYSVADTVKIKEYRERLQAAVSKFEVSSHLTIQDVLFQLLKGQQDITARLDNHGQPMPLVVQVHLDEEKAKEEAEEAEERKRIAEMEKVKAEKDAALKEKLEMDELRKDMDRQRMEQEKIAAQLKRWKEQQEEEAELARLKEAQRLREEKRLKAEDERRAKLAKALEEEREEEAKRVEAERQKARAEEKETRRLEKEAALKKKIESHRTKESETLSAKSKSSKAPVIEVSSDEEESLDEDDEGDDEHWEDDTESETESSEDEAAREARLEEERKARKAAKKKSNSAPLPTSPEAAMHNAFAQMGFDPSASGHQSPPLGSPYPGYPPYGGHSPYYGSPGMLSPPMLSTNNSGNVTNMSMSNMGNDNSIRYYGSKHSKKGTRARSR</sequence>
<evidence type="ECO:0000313" key="3">
    <source>
        <dbReference type="Proteomes" id="UP000467700"/>
    </source>
</evidence>
<feature type="compositionally biased region" description="Basic and acidic residues" evidence="1">
    <location>
        <begin position="296"/>
        <end position="344"/>
    </location>
</feature>
<dbReference type="AlphaFoldDB" id="A0A8S0W0R1"/>
<feature type="compositionally biased region" description="Polar residues" evidence="1">
    <location>
        <begin position="475"/>
        <end position="485"/>
    </location>
</feature>
<feature type="compositionally biased region" description="Basic residues" evidence="1">
    <location>
        <begin position="502"/>
        <end position="515"/>
    </location>
</feature>
<gene>
    <name evidence="2" type="ORF">AAE3_LOCUS12851</name>
</gene>
<dbReference type="InterPro" id="IPR059179">
    <property type="entry name" value="MLKL-like_MCAfunc"/>
</dbReference>
<keyword evidence="3" id="KW-1185">Reference proteome</keyword>
<name>A0A8S0W0R1_CYCAE</name>
<feature type="compositionally biased region" description="Low complexity" evidence="1">
    <location>
        <begin position="458"/>
        <end position="469"/>
    </location>
</feature>
<dbReference type="GO" id="GO:0007166">
    <property type="term" value="P:cell surface receptor signaling pathway"/>
    <property type="evidence" value="ECO:0007669"/>
    <property type="project" value="InterPro"/>
</dbReference>
<feature type="compositionally biased region" description="Low complexity" evidence="1">
    <location>
        <begin position="486"/>
        <end position="497"/>
    </location>
</feature>
<feature type="compositionally biased region" description="Basic and acidic residues" evidence="1">
    <location>
        <begin position="393"/>
        <end position="405"/>
    </location>
</feature>
<evidence type="ECO:0000256" key="1">
    <source>
        <dbReference type="SAM" id="MobiDB-lite"/>
    </source>
</evidence>
<dbReference type="OrthoDB" id="192148at2759"/>
<reference evidence="2 3" key="1">
    <citation type="submission" date="2020-01" db="EMBL/GenBank/DDBJ databases">
        <authorList>
            <person name="Gupta K D."/>
        </authorList>
    </citation>
    <scope>NUCLEOTIDE SEQUENCE [LARGE SCALE GENOMIC DNA]</scope>
</reference>
<feature type="compositionally biased region" description="Acidic residues" evidence="1">
    <location>
        <begin position="361"/>
        <end position="392"/>
    </location>
</feature>
<dbReference type="Proteomes" id="UP000467700">
    <property type="component" value="Unassembled WGS sequence"/>
</dbReference>
<dbReference type="EMBL" id="CACVBS010000092">
    <property type="protein sequence ID" value="CAA7270604.1"/>
    <property type="molecule type" value="Genomic_DNA"/>
</dbReference>
<organism evidence="2 3">
    <name type="scientific">Cyclocybe aegerita</name>
    <name type="common">Black poplar mushroom</name>
    <name type="synonym">Agrocybe aegerita</name>
    <dbReference type="NCBI Taxonomy" id="1973307"/>
    <lineage>
        <taxon>Eukaryota</taxon>
        <taxon>Fungi</taxon>
        <taxon>Dikarya</taxon>
        <taxon>Basidiomycota</taxon>
        <taxon>Agaricomycotina</taxon>
        <taxon>Agaricomycetes</taxon>
        <taxon>Agaricomycetidae</taxon>
        <taxon>Agaricales</taxon>
        <taxon>Agaricineae</taxon>
        <taxon>Bolbitiaceae</taxon>
        <taxon>Cyclocybe</taxon>
    </lineage>
</organism>